<proteinExistence type="predicted"/>
<protein>
    <submittedName>
        <fullName evidence="1">Uncharacterized protein</fullName>
    </submittedName>
</protein>
<dbReference type="Proteomes" id="UP001163046">
    <property type="component" value="Unassembled WGS sequence"/>
</dbReference>
<dbReference type="OrthoDB" id="5949680at2759"/>
<accession>A0A9X0CG96</accession>
<evidence type="ECO:0000313" key="1">
    <source>
        <dbReference type="EMBL" id="KAJ7340191.1"/>
    </source>
</evidence>
<organism evidence="1 2">
    <name type="scientific">Desmophyllum pertusum</name>
    <dbReference type="NCBI Taxonomy" id="174260"/>
    <lineage>
        <taxon>Eukaryota</taxon>
        <taxon>Metazoa</taxon>
        <taxon>Cnidaria</taxon>
        <taxon>Anthozoa</taxon>
        <taxon>Hexacorallia</taxon>
        <taxon>Scleractinia</taxon>
        <taxon>Caryophylliina</taxon>
        <taxon>Caryophylliidae</taxon>
        <taxon>Desmophyllum</taxon>
    </lineage>
</organism>
<comment type="caution">
    <text evidence="1">The sequence shown here is derived from an EMBL/GenBank/DDBJ whole genome shotgun (WGS) entry which is preliminary data.</text>
</comment>
<sequence>MGVIVASLVGKEMKEVRINLSLPLKFLDIQLRQIFRLKPWSFLVLYLPGEDLNIFYAGRTIYTSYEEEFAKFLISNGRRNFPKPDKGIETLGVKEMYRECSVFKKSLRSLGFHPGAFVEVFEITGPSIPVMYSGAVTKAQVIDVNPDWSLQTFLYYVKVNTPGASKIESIDYVRDCNKGTVTEILSMMKNLWNRPDEGGRLEYLRLRS</sequence>
<dbReference type="AlphaFoldDB" id="A0A9X0CG96"/>
<gene>
    <name evidence="1" type="ORF">OS493_002922</name>
</gene>
<dbReference type="EMBL" id="MU827778">
    <property type="protein sequence ID" value="KAJ7340191.1"/>
    <property type="molecule type" value="Genomic_DNA"/>
</dbReference>
<name>A0A9X0CG96_9CNID</name>
<reference evidence="1" key="1">
    <citation type="submission" date="2023-01" db="EMBL/GenBank/DDBJ databases">
        <title>Genome assembly of the deep-sea coral Lophelia pertusa.</title>
        <authorList>
            <person name="Herrera S."/>
            <person name="Cordes E."/>
        </authorList>
    </citation>
    <scope>NUCLEOTIDE SEQUENCE</scope>
    <source>
        <strain evidence="1">USNM1676648</strain>
        <tissue evidence="1">Polyp</tissue>
    </source>
</reference>
<evidence type="ECO:0000313" key="2">
    <source>
        <dbReference type="Proteomes" id="UP001163046"/>
    </source>
</evidence>
<keyword evidence="2" id="KW-1185">Reference proteome</keyword>